<protein>
    <submittedName>
        <fullName evidence="2">Uncharacterized protein</fullName>
    </submittedName>
</protein>
<organism evidence="2">
    <name type="scientific">Candidatus Kentrum sp. UNK</name>
    <dbReference type="NCBI Taxonomy" id="2126344"/>
    <lineage>
        <taxon>Bacteria</taxon>
        <taxon>Pseudomonadati</taxon>
        <taxon>Pseudomonadota</taxon>
        <taxon>Gammaproteobacteria</taxon>
        <taxon>Candidatus Kentrum</taxon>
    </lineage>
</organism>
<name>A0A451AL35_9GAMM</name>
<accession>A0A451AL35</accession>
<evidence type="ECO:0000313" key="3">
    <source>
        <dbReference type="EMBL" id="VFK72200.1"/>
    </source>
</evidence>
<feature type="transmembrane region" description="Helical" evidence="1">
    <location>
        <begin position="12"/>
        <end position="31"/>
    </location>
</feature>
<keyword evidence="1" id="KW-0472">Membrane</keyword>
<dbReference type="EMBL" id="CAADFZ010000106">
    <property type="protein sequence ID" value="VFK66744.1"/>
    <property type="molecule type" value="Genomic_DNA"/>
</dbReference>
<gene>
    <name evidence="2" type="ORF">BECKUNK1418G_GA0071005_110615</name>
    <name evidence="3" type="ORF">BECKUNK1418H_GA0071006_11016</name>
</gene>
<keyword evidence="1" id="KW-0812">Transmembrane</keyword>
<keyword evidence="1" id="KW-1133">Transmembrane helix</keyword>
<evidence type="ECO:0000256" key="1">
    <source>
        <dbReference type="SAM" id="Phobius"/>
    </source>
</evidence>
<dbReference type="AlphaFoldDB" id="A0A451AL35"/>
<dbReference type="EMBL" id="CAADGD010000101">
    <property type="protein sequence ID" value="VFK72200.1"/>
    <property type="molecule type" value="Genomic_DNA"/>
</dbReference>
<reference evidence="2" key="1">
    <citation type="submission" date="2019-02" db="EMBL/GenBank/DDBJ databases">
        <authorList>
            <person name="Gruber-Vodicka R. H."/>
            <person name="Seah K. B. B."/>
        </authorList>
    </citation>
    <scope>NUCLEOTIDE SEQUENCE</scope>
    <source>
        <strain evidence="3">BECK_BY19</strain>
        <strain evidence="2">BECK_BY8</strain>
    </source>
</reference>
<evidence type="ECO:0000313" key="2">
    <source>
        <dbReference type="EMBL" id="VFK66744.1"/>
    </source>
</evidence>
<proteinExistence type="predicted"/>
<sequence>MKKLIMNDKERCFLIFYFIYFPLSFTNGSSFNGSLLMQDYGSLI</sequence>